<evidence type="ECO:0000256" key="8">
    <source>
        <dbReference type="ARBA" id="ARBA00023002"/>
    </source>
</evidence>
<dbReference type="Gene3D" id="3.50.50.60">
    <property type="entry name" value="FAD/NAD(P)-binding domain"/>
    <property type="match status" value="1"/>
</dbReference>
<feature type="compositionally biased region" description="Basic and acidic residues" evidence="10">
    <location>
        <begin position="537"/>
        <end position="549"/>
    </location>
</feature>
<feature type="signal peptide" evidence="11">
    <location>
        <begin position="1"/>
        <end position="22"/>
    </location>
</feature>
<feature type="region of interest" description="Disordered" evidence="10">
    <location>
        <begin position="515"/>
        <end position="549"/>
    </location>
</feature>
<keyword evidence="8 9" id="KW-0560">Oxidoreductase</keyword>
<keyword evidence="11" id="KW-0732">Signal</keyword>
<keyword evidence="6 9" id="KW-0285">Flavoprotein</keyword>
<dbReference type="NCBIfam" id="NF003605">
    <property type="entry name" value="PRK05257.1-4"/>
    <property type="match status" value="1"/>
</dbReference>
<dbReference type="PANTHER" id="PTHR43104">
    <property type="entry name" value="L-2-HYDROXYGLUTARATE DEHYDROGENASE, MITOCHONDRIAL"/>
    <property type="match status" value="1"/>
</dbReference>
<evidence type="ECO:0000256" key="5">
    <source>
        <dbReference type="ARBA" id="ARBA00022532"/>
    </source>
</evidence>
<proteinExistence type="inferred from homology"/>
<dbReference type="InterPro" id="IPR006231">
    <property type="entry name" value="MQO"/>
</dbReference>
<dbReference type="NCBIfam" id="NF009875">
    <property type="entry name" value="PRK13339.1"/>
    <property type="match status" value="1"/>
</dbReference>
<dbReference type="GO" id="GO:0008924">
    <property type="term" value="F:L-malate dehydrogenase (quinone) activity"/>
    <property type="evidence" value="ECO:0007669"/>
    <property type="project" value="UniProtKB-UniRule"/>
</dbReference>
<evidence type="ECO:0000313" key="12">
    <source>
        <dbReference type="EMBL" id="VEF11410.1"/>
    </source>
</evidence>
<gene>
    <name evidence="12" type="primary">mqo_2</name>
    <name evidence="9" type="synonym">mqo</name>
    <name evidence="12" type="ORF">NCTC9428_03029</name>
</gene>
<keyword evidence="5 9" id="KW-0816">Tricarboxylic acid cycle</keyword>
<evidence type="ECO:0000256" key="10">
    <source>
        <dbReference type="SAM" id="MobiDB-lite"/>
    </source>
</evidence>
<dbReference type="NCBIfam" id="NF003611">
    <property type="entry name" value="PRK05257.3-2"/>
    <property type="match status" value="1"/>
</dbReference>
<dbReference type="Gene3D" id="3.30.9.10">
    <property type="entry name" value="D-Amino Acid Oxidase, subunit A, domain 2"/>
    <property type="match status" value="1"/>
</dbReference>
<dbReference type="EC" id="1.1.5.4" evidence="9"/>
<evidence type="ECO:0000256" key="7">
    <source>
        <dbReference type="ARBA" id="ARBA00022827"/>
    </source>
</evidence>
<dbReference type="GO" id="GO:0047545">
    <property type="term" value="F:(S)-2-hydroxyglutarate dehydrogenase activity"/>
    <property type="evidence" value="ECO:0007669"/>
    <property type="project" value="TreeGrafter"/>
</dbReference>
<dbReference type="Proteomes" id="UP000281909">
    <property type="component" value="Chromosome"/>
</dbReference>
<comment type="pathway">
    <text evidence="3 9">Carbohydrate metabolism; tricarboxylic acid cycle; oxaloacetate from (S)-malate (quinone route): step 1/1.</text>
</comment>
<evidence type="ECO:0000256" key="3">
    <source>
        <dbReference type="ARBA" id="ARBA00005012"/>
    </source>
</evidence>
<evidence type="ECO:0000256" key="6">
    <source>
        <dbReference type="ARBA" id="ARBA00022630"/>
    </source>
</evidence>
<dbReference type="NCBIfam" id="NF003603">
    <property type="entry name" value="PRK05257.1-1"/>
    <property type="match status" value="1"/>
</dbReference>
<accession>A0A3S4PV70</accession>
<sequence length="549" mass="60731">MNKPTFTRAMVALTLSLGIAHAYGAETRKVDVLLVGGGIMSSTLAVWLSELEPGWSMEMVERLDKVAEESSNGWNNAGTGHSALAELNYTPEKDGKIDITKAVEINESFQITRQFLAWQVKTGVLKNPRSFINSTPHMSFVWGDDNIRFLKKRYDALQASPLFRPMQYSEDPEQIKKWVPLMMEGRDPTQKIAATWTPIGTDVNFGEITRQFVSHLQSRENFSLKLSTEVRDITRNDDGSWHVEYKNLKDGSTSATDAKFLFIGAGGAALPLLQKSGIEEAKDYAGFPVGGSFLVTDNEAVAQRHMAKAYGIASTGAPPMSVPHLDTRVLDGKRVILFGPFATFSTKFLKEGSYFDLPGSTTLHNLWPMVRVGVREFDLVQYLAGQLMQSDDDRFAALKTYFPEAKQDDWRLWQAGQRVQIIKKDPEQGGVLKLGTEVVASGDGSIAGLLGASPGASTAAPIMLDLMQKVFKDKLASAPWQDKLRQIVPSYGTRLNEHPEQVMAEWRYTSEVLQLTPPPGIDQAQPANPPTDVDAIEQQHLDSDPDLKP</sequence>
<evidence type="ECO:0000256" key="4">
    <source>
        <dbReference type="ARBA" id="ARBA00006389"/>
    </source>
</evidence>
<dbReference type="HAMAP" id="MF_00212">
    <property type="entry name" value="MQO"/>
    <property type="match status" value="1"/>
</dbReference>
<evidence type="ECO:0000256" key="1">
    <source>
        <dbReference type="ARBA" id="ARBA00001139"/>
    </source>
</evidence>
<dbReference type="Pfam" id="PF06039">
    <property type="entry name" value="Mqo"/>
    <property type="match status" value="1"/>
</dbReference>
<dbReference type="SUPFAM" id="SSF51905">
    <property type="entry name" value="FAD/NAD(P)-binding domain"/>
    <property type="match status" value="1"/>
</dbReference>
<comment type="catalytic activity">
    <reaction evidence="1 9">
        <text>(S)-malate + a quinone = a quinol + oxaloacetate</text>
        <dbReference type="Rhea" id="RHEA:46012"/>
        <dbReference type="ChEBI" id="CHEBI:15589"/>
        <dbReference type="ChEBI" id="CHEBI:16452"/>
        <dbReference type="ChEBI" id="CHEBI:24646"/>
        <dbReference type="ChEBI" id="CHEBI:132124"/>
        <dbReference type="EC" id="1.1.5.4"/>
    </reaction>
</comment>
<dbReference type="OrthoDB" id="9763983at2"/>
<organism evidence="12 13">
    <name type="scientific">Pseudomonas fluorescens</name>
    <dbReference type="NCBI Taxonomy" id="294"/>
    <lineage>
        <taxon>Bacteria</taxon>
        <taxon>Pseudomonadati</taxon>
        <taxon>Pseudomonadota</taxon>
        <taxon>Gammaproteobacteria</taxon>
        <taxon>Pseudomonadales</taxon>
        <taxon>Pseudomonadaceae</taxon>
        <taxon>Pseudomonas</taxon>
    </lineage>
</organism>
<comment type="cofactor">
    <cofactor evidence="2 9">
        <name>FAD</name>
        <dbReference type="ChEBI" id="CHEBI:57692"/>
    </cofactor>
</comment>
<evidence type="ECO:0000256" key="11">
    <source>
        <dbReference type="SAM" id="SignalP"/>
    </source>
</evidence>
<dbReference type="InterPro" id="IPR036188">
    <property type="entry name" value="FAD/NAD-bd_sf"/>
</dbReference>
<dbReference type="NCBIfam" id="TIGR01320">
    <property type="entry name" value="mal_quin_oxido"/>
    <property type="match status" value="1"/>
</dbReference>
<evidence type="ECO:0000256" key="9">
    <source>
        <dbReference type="HAMAP-Rule" id="MF_00212"/>
    </source>
</evidence>
<name>A0A3S4PV70_PSEFL</name>
<evidence type="ECO:0000256" key="2">
    <source>
        <dbReference type="ARBA" id="ARBA00001974"/>
    </source>
</evidence>
<dbReference type="EMBL" id="LR134318">
    <property type="protein sequence ID" value="VEF11410.1"/>
    <property type="molecule type" value="Genomic_DNA"/>
</dbReference>
<feature type="chain" id="PRO_5018618284" description="Probable malate:quinone oxidoreductase" evidence="11">
    <location>
        <begin position="23"/>
        <end position="549"/>
    </location>
</feature>
<protein>
    <recommendedName>
        <fullName evidence="9">Probable malate:quinone oxidoreductase</fullName>
        <ecNumber evidence="9">1.1.5.4</ecNumber>
    </recommendedName>
    <alternativeName>
        <fullName evidence="9">MQO</fullName>
    </alternativeName>
    <alternativeName>
        <fullName evidence="9">Malate dehydrogenase [quinone]</fullName>
    </alternativeName>
</protein>
<keyword evidence="7 9" id="KW-0274">FAD</keyword>
<dbReference type="GO" id="GO:0006099">
    <property type="term" value="P:tricarboxylic acid cycle"/>
    <property type="evidence" value="ECO:0007669"/>
    <property type="project" value="UniProtKB-UniRule"/>
</dbReference>
<comment type="similarity">
    <text evidence="4 9">Belongs to the MQO family.</text>
</comment>
<dbReference type="UniPathway" id="UPA00223">
    <property type="reaction ID" value="UER01008"/>
</dbReference>
<evidence type="ECO:0000313" key="13">
    <source>
        <dbReference type="Proteomes" id="UP000281909"/>
    </source>
</evidence>
<dbReference type="NCBIfam" id="NF003606">
    <property type="entry name" value="PRK05257.2-1"/>
    <property type="match status" value="1"/>
</dbReference>
<reference evidence="12 13" key="1">
    <citation type="submission" date="2018-12" db="EMBL/GenBank/DDBJ databases">
        <authorList>
            <consortium name="Pathogen Informatics"/>
        </authorList>
    </citation>
    <scope>NUCLEOTIDE SEQUENCE [LARGE SCALE GENOMIC DNA]</scope>
    <source>
        <strain evidence="12 13">NCTC9428</strain>
    </source>
</reference>
<dbReference type="PANTHER" id="PTHR43104:SF2">
    <property type="entry name" value="L-2-HYDROXYGLUTARATE DEHYDROGENASE, MITOCHONDRIAL"/>
    <property type="match status" value="1"/>
</dbReference>
<dbReference type="AlphaFoldDB" id="A0A3S4PV70"/>